<name>A0A2W5AXQ2_9SPHN</name>
<dbReference type="EMBL" id="QFMX01000009">
    <property type="protein sequence ID" value="PZO73018.1"/>
    <property type="molecule type" value="Genomic_DNA"/>
</dbReference>
<dbReference type="AlphaFoldDB" id="A0A2W5AXQ2"/>
<keyword evidence="2" id="KW-0812">Transmembrane</keyword>
<gene>
    <name evidence="3" type="ORF">DI640_11155</name>
</gene>
<feature type="region of interest" description="Disordered" evidence="1">
    <location>
        <begin position="1"/>
        <end position="38"/>
    </location>
</feature>
<reference evidence="3 4" key="1">
    <citation type="submission" date="2017-08" db="EMBL/GenBank/DDBJ databases">
        <title>Infants hospitalized years apart are colonized by the same room-sourced microbial strains.</title>
        <authorList>
            <person name="Brooks B."/>
            <person name="Olm M.R."/>
            <person name="Firek B.A."/>
            <person name="Baker R."/>
            <person name="Thomas B.C."/>
            <person name="Morowitz M.J."/>
            <person name="Banfield J.F."/>
        </authorList>
    </citation>
    <scope>NUCLEOTIDE SEQUENCE [LARGE SCALE GENOMIC DNA]</scope>
    <source>
        <strain evidence="3">S2_018_000_R3_119</strain>
    </source>
</reference>
<evidence type="ECO:0000256" key="1">
    <source>
        <dbReference type="SAM" id="MobiDB-lite"/>
    </source>
</evidence>
<keyword evidence="2" id="KW-1133">Transmembrane helix</keyword>
<dbReference type="Proteomes" id="UP000249555">
    <property type="component" value="Unassembled WGS sequence"/>
</dbReference>
<evidence type="ECO:0000313" key="3">
    <source>
        <dbReference type="EMBL" id="PZO73018.1"/>
    </source>
</evidence>
<comment type="caution">
    <text evidence="3">The sequence shown here is derived from an EMBL/GenBank/DDBJ whole genome shotgun (WGS) entry which is preliminary data.</text>
</comment>
<proteinExistence type="predicted"/>
<evidence type="ECO:0000256" key="2">
    <source>
        <dbReference type="SAM" id="Phobius"/>
    </source>
</evidence>
<evidence type="ECO:0000313" key="4">
    <source>
        <dbReference type="Proteomes" id="UP000249555"/>
    </source>
</evidence>
<sequence>MTAIAPHPFGMTEDQPRFGTPQARAASGDLDRPTGPIPEATASPWRAPLFYLSFVAAALLLIAVGFILMWRIMLRSRRG</sequence>
<organism evidence="3 4">
    <name type="scientific">Sphingomonas taxi</name>
    <dbReference type="NCBI Taxonomy" id="1549858"/>
    <lineage>
        <taxon>Bacteria</taxon>
        <taxon>Pseudomonadati</taxon>
        <taxon>Pseudomonadota</taxon>
        <taxon>Alphaproteobacteria</taxon>
        <taxon>Sphingomonadales</taxon>
        <taxon>Sphingomonadaceae</taxon>
        <taxon>Sphingomonas</taxon>
    </lineage>
</organism>
<feature type="transmembrane region" description="Helical" evidence="2">
    <location>
        <begin position="49"/>
        <end position="70"/>
    </location>
</feature>
<accession>A0A2W5AXQ2</accession>
<protein>
    <submittedName>
        <fullName evidence="3">Uncharacterized protein</fullName>
    </submittedName>
</protein>
<keyword evidence="2" id="KW-0472">Membrane</keyword>